<gene>
    <name evidence="12" type="ORF">SAMN06296065_101292</name>
</gene>
<evidence type="ECO:0000256" key="10">
    <source>
        <dbReference type="SAM" id="MobiDB-lite"/>
    </source>
</evidence>
<dbReference type="InterPro" id="IPR006145">
    <property type="entry name" value="PsdUridine_synth_RsuA/RluA"/>
</dbReference>
<name>A0ABY1Q0C8_9SPHN</name>
<dbReference type="InterPro" id="IPR050188">
    <property type="entry name" value="RluA_PseudoU_synthase"/>
</dbReference>
<feature type="compositionally biased region" description="Low complexity" evidence="10">
    <location>
        <begin position="392"/>
        <end position="404"/>
    </location>
</feature>
<evidence type="ECO:0000256" key="5">
    <source>
        <dbReference type="ARBA" id="ARBA00040039"/>
    </source>
</evidence>
<dbReference type="NCBIfam" id="TIGR00005">
    <property type="entry name" value="rluA_subfam"/>
    <property type="match status" value="1"/>
</dbReference>
<dbReference type="SUPFAM" id="SSF55174">
    <property type="entry name" value="Alpha-L RNA-binding motif"/>
    <property type="match status" value="1"/>
</dbReference>
<comment type="catalytic activity">
    <reaction evidence="3">
        <text>uridine(1911/1915/1917) in 23S rRNA = pseudouridine(1911/1915/1917) in 23S rRNA</text>
        <dbReference type="Rhea" id="RHEA:42524"/>
        <dbReference type="Rhea" id="RHEA-COMP:10097"/>
        <dbReference type="Rhea" id="RHEA-COMP:10098"/>
        <dbReference type="ChEBI" id="CHEBI:65314"/>
        <dbReference type="ChEBI" id="CHEBI:65315"/>
        <dbReference type="EC" id="5.4.99.23"/>
    </reaction>
</comment>
<evidence type="ECO:0000313" key="12">
    <source>
        <dbReference type="EMBL" id="SMP52445.1"/>
    </source>
</evidence>
<evidence type="ECO:0000256" key="8">
    <source>
        <dbReference type="ARBA" id="ARBA00043148"/>
    </source>
</evidence>
<evidence type="ECO:0000256" key="2">
    <source>
        <dbReference type="ARBA" id="ARBA00023235"/>
    </source>
</evidence>
<feature type="domain" description="Pseudouridine synthase RsuA/RluA-like" evidence="11">
    <location>
        <begin position="104"/>
        <end position="252"/>
    </location>
</feature>
<dbReference type="Proteomes" id="UP001157910">
    <property type="component" value="Unassembled WGS sequence"/>
</dbReference>
<protein>
    <recommendedName>
        <fullName evidence="5">Ribosomal large subunit pseudouridine synthase D</fullName>
        <ecNumber evidence="4">5.4.99.23</ecNumber>
    </recommendedName>
    <alternativeName>
        <fullName evidence="6">23S rRNA pseudouridine(1911/1915/1917) synthase</fullName>
    </alternativeName>
    <alternativeName>
        <fullName evidence="7">rRNA pseudouridylate synthase D</fullName>
    </alternativeName>
    <alternativeName>
        <fullName evidence="8">rRNA-uridine isomerase D</fullName>
    </alternativeName>
</protein>
<dbReference type="CDD" id="cd02869">
    <property type="entry name" value="PseudoU_synth_RluA_like"/>
    <property type="match status" value="1"/>
</dbReference>
<accession>A0ABY1Q0C8</accession>
<dbReference type="SUPFAM" id="SSF55120">
    <property type="entry name" value="Pseudouridine synthase"/>
    <property type="match status" value="1"/>
</dbReference>
<reference evidence="12 13" key="1">
    <citation type="submission" date="2017-05" db="EMBL/GenBank/DDBJ databases">
        <authorList>
            <person name="Varghese N."/>
            <person name="Submissions S."/>
        </authorList>
    </citation>
    <scope>NUCLEOTIDE SEQUENCE [LARGE SCALE GENOMIC DNA]</scope>
    <source>
        <strain evidence="12 13">SM16</strain>
    </source>
</reference>
<dbReference type="InterPro" id="IPR020103">
    <property type="entry name" value="PsdUridine_synth_cat_dom_sf"/>
</dbReference>
<feature type="compositionally biased region" description="Basic and acidic residues" evidence="10">
    <location>
        <begin position="329"/>
        <end position="358"/>
    </location>
</feature>
<dbReference type="EMBL" id="FXUI01000001">
    <property type="protein sequence ID" value="SMP52445.1"/>
    <property type="molecule type" value="Genomic_DNA"/>
</dbReference>
<evidence type="ECO:0000256" key="1">
    <source>
        <dbReference type="ARBA" id="ARBA00010876"/>
    </source>
</evidence>
<comment type="caution">
    <text evidence="12">The sequence shown here is derived from an EMBL/GenBank/DDBJ whole genome shotgun (WGS) entry which is preliminary data.</text>
</comment>
<evidence type="ECO:0000259" key="11">
    <source>
        <dbReference type="Pfam" id="PF00849"/>
    </source>
</evidence>
<comment type="similarity">
    <text evidence="1">Belongs to the pseudouridine synthase RluA family.</text>
</comment>
<organism evidence="12 13">
    <name type="scientific">Novosphingobium panipatense</name>
    <dbReference type="NCBI Taxonomy" id="428991"/>
    <lineage>
        <taxon>Bacteria</taxon>
        <taxon>Pseudomonadati</taxon>
        <taxon>Pseudomonadota</taxon>
        <taxon>Alphaproteobacteria</taxon>
        <taxon>Sphingomonadales</taxon>
        <taxon>Sphingomonadaceae</taxon>
        <taxon>Novosphingobium</taxon>
    </lineage>
</organism>
<dbReference type="PROSITE" id="PS50889">
    <property type="entry name" value="S4"/>
    <property type="match status" value="1"/>
</dbReference>
<dbReference type="PANTHER" id="PTHR21600">
    <property type="entry name" value="MITOCHONDRIAL RNA PSEUDOURIDINE SYNTHASE"/>
    <property type="match status" value="1"/>
</dbReference>
<evidence type="ECO:0000256" key="7">
    <source>
        <dbReference type="ARBA" id="ARBA00042840"/>
    </source>
</evidence>
<dbReference type="InterPro" id="IPR006225">
    <property type="entry name" value="PsdUridine_synth_RluC/D"/>
</dbReference>
<evidence type="ECO:0000313" key="13">
    <source>
        <dbReference type="Proteomes" id="UP001157910"/>
    </source>
</evidence>
<feature type="region of interest" description="Disordered" evidence="10">
    <location>
        <begin position="325"/>
        <end position="424"/>
    </location>
</feature>
<keyword evidence="9" id="KW-0694">RNA-binding</keyword>
<dbReference type="InterPro" id="IPR036986">
    <property type="entry name" value="S4_RNA-bd_sf"/>
</dbReference>
<dbReference type="Pfam" id="PF00849">
    <property type="entry name" value="PseudoU_synth_2"/>
    <property type="match status" value="1"/>
</dbReference>
<evidence type="ECO:0000256" key="4">
    <source>
        <dbReference type="ARBA" id="ARBA00038942"/>
    </source>
</evidence>
<keyword evidence="2" id="KW-0413">Isomerase</keyword>
<evidence type="ECO:0000256" key="9">
    <source>
        <dbReference type="PROSITE-ProRule" id="PRU00182"/>
    </source>
</evidence>
<proteinExistence type="inferred from homology"/>
<dbReference type="InterPro" id="IPR006224">
    <property type="entry name" value="PsdUridine_synth_RluA-like_CS"/>
</dbReference>
<dbReference type="RefSeq" id="WP_283404904.1">
    <property type="nucleotide sequence ID" value="NZ_FXUI01000001.1"/>
</dbReference>
<feature type="compositionally biased region" description="Low complexity" evidence="10">
    <location>
        <begin position="369"/>
        <end position="379"/>
    </location>
</feature>
<dbReference type="Gene3D" id="3.30.2350.10">
    <property type="entry name" value="Pseudouridine synthase"/>
    <property type="match status" value="1"/>
</dbReference>
<dbReference type="PANTHER" id="PTHR21600:SF44">
    <property type="entry name" value="RIBOSOMAL LARGE SUBUNIT PSEUDOURIDINE SYNTHASE D"/>
    <property type="match status" value="1"/>
</dbReference>
<evidence type="ECO:0000256" key="3">
    <source>
        <dbReference type="ARBA" id="ARBA00036882"/>
    </source>
</evidence>
<dbReference type="Gene3D" id="3.10.290.10">
    <property type="entry name" value="RNA-binding S4 domain"/>
    <property type="match status" value="1"/>
</dbReference>
<evidence type="ECO:0000256" key="6">
    <source>
        <dbReference type="ARBA" id="ARBA00042264"/>
    </source>
</evidence>
<dbReference type="PROSITE" id="PS01129">
    <property type="entry name" value="PSI_RLU"/>
    <property type="match status" value="1"/>
</dbReference>
<keyword evidence="13" id="KW-1185">Reference proteome</keyword>
<dbReference type="EC" id="5.4.99.23" evidence="4"/>
<sequence length="424" mass="45932">MNDIVRQFTVGHDDDGVRLDRWFKRHLPQVGFAMVSRWARTGQVRVDGKRADVDTRLEAGQVLRVPPGGEAKAGGTAPRPRRELTPAEIELADSMVLTQDRAAIVLNKPPGLATQGGSGMKEHVDGLLDAFADKGPRPRLVHRLDKDTSGVLLIARTPGSAAFFSKRFSGRSAKKIYWALVVGVPSIEDGMIELPLAKQPGTGGEKMHVDEKEGQSARTRYRVIDRAGNRAAWVELHPLTGRTHQLRVHMAAIGHPIVGDGKYGGQEAFLTGSISRKMHLHARRLLIEHPDGAPLDVTAPLPEHFANSLESLGFVESEGDVEIEAPVEFTKEDQKRAARQHAKEYRKERRGERRKRSDGPPSGQTRPNKPSGKPSGKPGARAGTKPGAKPFGKPARPGSGRPSGPRGGARPGPKPGGAPRGRSR</sequence>